<reference evidence="5 6" key="1">
    <citation type="submission" date="2019-03" db="EMBL/GenBank/DDBJ databases">
        <title>Genomic Encyclopedia of Type Strains, Phase IV (KMG-IV): sequencing the most valuable type-strain genomes for metagenomic binning, comparative biology and taxonomic classification.</title>
        <authorList>
            <person name="Goeker M."/>
        </authorList>
    </citation>
    <scope>NUCLEOTIDE SEQUENCE [LARGE SCALE GENOMIC DNA]</scope>
    <source>
        <strain evidence="5 6">DSM 9035</strain>
    </source>
</reference>
<gene>
    <name evidence="5" type="ORF">EDC64_10747</name>
</gene>
<dbReference type="SUPFAM" id="SSF46785">
    <property type="entry name" value="Winged helix' DNA-binding domain"/>
    <property type="match status" value="1"/>
</dbReference>
<keyword evidence="3" id="KW-0804">Transcription</keyword>
<feature type="domain" description="HTH gntR-type" evidence="4">
    <location>
        <begin position="23"/>
        <end position="90"/>
    </location>
</feature>
<evidence type="ECO:0000313" key="6">
    <source>
        <dbReference type="Proteomes" id="UP000294664"/>
    </source>
</evidence>
<dbReference type="PRINTS" id="PR00035">
    <property type="entry name" value="HTHGNTR"/>
</dbReference>
<dbReference type="PANTHER" id="PTHR43537:SF24">
    <property type="entry name" value="GLUCONATE OPERON TRANSCRIPTIONAL REPRESSOR"/>
    <property type="match status" value="1"/>
</dbReference>
<keyword evidence="1" id="KW-0805">Transcription regulation</keyword>
<name>A0A4R3LUN5_9HYPH</name>
<dbReference type="SUPFAM" id="SSF48008">
    <property type="entry name" value="GntR ligand-binding domain-like"/>
    <property type="match status" value="1"/>
</dbReference>
<dbReference type="Proteomes" id="UP000294664">
    <property type="component" value="Unassembled WGS sequence"/>
</dbReference>
<dbReference type="Gene3D" id="1.20.120.530">
    <property type="entry name" value="GntR ligand-binding domain-like"/>
    <property type="match status" value="1"/>
</dbReference>
<dbReference type="SMART" id="SM00345">
    <property type="entry name" value="HTH_GNTR"/>
    <property type="match status" value="1"/>
</dbReference>
<dbReference type="Pfam" id="PF00392">
    <property type="entry name" value="GntR"/>
    <property type="match status" value="1"/>
</dbReference>
<sequence length="238" mass="25720">MDDRVVKPSAAFEHDFKVARLAAPLRHSVVDSIRNAIAVGRFKVGERLPERGLCEMTGVSRTLVREALRQLESEGLITVVPHRGPVVAGVTPEQAEGIYQVRAQLEGLACELFVAKATDAMRKALKDAYKQLKSAMMSNDPSIRVNAKNRFYQCLIEGAGNEALGQTLHLLNSRITVLRATSLQVPGRVKVSLRELNDLVEALMAGDGPAARAAAVHHVAMAAEAAIDILRREQAAGA</sequence>
<dbReference type="PROSITE" id="PS50949">
    <property type="entry name" value="HTH_GNTR"/>
    <property type="match status" value="1"/>
</dbReference>
<dbReference type="SMART" id="SM00895">
    <property type="entry name" value="FCD"/>
    <property type="match status" value="1"/>
</dbReference>
<evidence type="ECO:0000313" key="5">
    <source>
        <dbReference type="EMBL" id="TCT04231.1"/>
    </source>
</evidence>
<organism evidence="5 6">
    <name type="scientific">Aquabacter spiritensis</name>
    <dbReference type="NCBI Taxonomy" id="933073"/>
    <lineage>
        <taxon>Bacteria</taxon>
        <taxon>Pseudomonadati</taxon>
        <taxon>Pseudomonadota</taxon>
        <taxon>Alphaproteobacteria</taxon>
        <taxon>Hyphomicrobiales</taxon>
        <taxon>Xanthobacteraceae</taxon>
        <taxon>Aquabacter</taxon>
    </lineage>
</organism>
<proteinExistence type="predicted"/>
<dbReference type="RefSeq" id="WP_132031715.1">
    <property type="nucleotide sequence ID" value="NZ_SMAI01000007.1"/>
</dbReference>
<dbReference type="Gene3D" id="1.10.10.10">
    <property type="entry name" value="Winged helix-like DNA-binding domain superfamily/Winged helix DNA-binding domain"/>
    <property type="match status" value="1"/>
</dbReference>
<evidence type="ECO:0000256" key="1">
    <source>
        <dbReference type="ARBA" id="ARBA00023015"/>
    </source>
</evidence>
<evidence type="ECO:0000256" key="2">
    <source>
        <dbReference type="ARBA" id="ARBA00023125"/>
    </source>
</evidence>
<dbReference type="Pfam" id="PF07729">
    <property type="entry name" value="FCD"/>
    <property type="match status" value="1"/>
</dbReference>
<accession>A0A4R3LUN5</accession>
<comment type="caution">
    <text evidence="5">The sequence shown here is derived from an EMBL/GenBank/DDBJ whole genome shotgun (WGS) entry which is preliminary data.</text>
</comment>
<dbReference type="InterPro" id="IPR000524">
    <property type="entry name" value="Tscrpt_reg_HTH_GntR"/>
</dbReference>
<dbReference type="CDD" id="cd07377">
    <property type="entry name" value="WHTH_GntR"/>
    <property type="match status" value="1"/>
</dbReference>
<dbReference type="OrthoDB" id="7945678at2"/>
<dbReference type="AlphaFoldDB" id="A0A4R3LUN5"/>
<dbReference type="GO" id="GO:0003677">
    <property type="term" value="F:DNA binding"/>
    <property type="evidence" value="ECO:0007669"/>
    <property type="project" value="UniProtKB-KW"/>
</dbReference>
<protein>
    <submittedName>
        <fullName evidence="5">GntR family transcriptional regulator</fullName>
    </submittedName>
</protein>
<keyword evidence="6" id="KW-1185">Reference proteome</keyword>
<dbReference type="EMBL" id="SMAI01000007">
    <property type="protein sequence ID" value="TCT04231.1"/>
    <property type="molecule type" value="Genomic_DNA"/>
</dbReference>
<evidence type="ECO:0000256" key="3">
    <source>
        <dbReference type="ARBA" id="ARBA00023163"/>
    </source>
</evidence>
<dbReference type="InterPro" id="IPR008920">
    <property type="entry name" value="TF_FadR/GntR_C"/>
</dbReference>
<dbReference type="InterPro" id="IPR011711">
    <property type="entry name" value="GntR_C"/>
</dbReference>
<keyword evidence="2" id="KW-0238">DNA-binding</keyword>
<dbReference type="InterPro" id="IPR036390">
    <property type="entry name" value="WH_DNA-bd_sf"/>
</dbReference>
<dbReference type="GO" id="GO:0003700">
    <property type="term" value="F:DNA-binding transcription factor activity"/>
    <property type="evidence" value="ECO:0007669"/>
    <property type="project" value="InterPro"/>
</dbReference>
<dbReference type="InterPro" id="IPR036388">
    <property type="entry name" value="WH-like_DNA-bd_sf"/>
</dbReference>
<dbReference type="PANTHER" id="PTHR43537">
    <property type="entry name" value="TRANSCRIPTIONAL REGULATOR, GNTR FAMILY"/>
    <property type="match status" value="1"/>
</dbReference>
<evidence type="ECO:0000259" key="4">
    <source>
        <dbReference type="PROSITE" id="PS50949"/>
    </source>
</evidence>